<dbReference type="CDD" id="cd16936">
    <property type="entry name" value="HATPase_RsbW-like"/>
    <property type="match status" value="1"/>
</dbReference>
<sequence>MIVDQADVETFPADGARRPWRPPALDHELWPDAHPSADQAPGAAPAVTVAVVPGLVGRWPTPPAGDPRTARRVLRADATSPKAARDFTLATLAEWELSHAAEDIVIAVSELVTNALRHGLRDLPQPAPLHPIQLVLLGHPRRLVVAVTDPGSDTPVPMEQIPERFGEGGRGLLVVGAISGAWGWAPLTTGGKAVWAAFDLRSAQAA</sequence>
<protein>
    <recommendedName>
        <fullName evidence="3">Histidine kinase/HSP90-like ATPase domain-containing protein</fullName>
    </recommendedName>
</protein>
<keyword evidence="1" id="KW-0418">Kinase</keyword>
<accession>A0ABP6CAG8</accession>
<dbReference type="Gene3D" id="3.30.565.10">
    <property type="entry name" value="Histidine kinase-like ATPase, C-terminal domain"/>
    <property type="match status" value="1"/>
</dbReference>
<evidence type="ECO:0000259" key="3">
    <source>
        <dbReference type="Pfam" id="PF13581"/>
    </source>
</evidence>
<dbReference type="InterPro" id="IPR050267">
    <property type="entry name" value="Anti-sigma-factor_SerPK"/>
</dbReference>
<proteinExistence type="predicted"/>
<feature type="region of interest" description="Disordered" evidence="2">
    <location>
        <begin position="1"/>
        <end position="22"/>
    </location>
</feature>
<keyword evidence="1" id="KW-0723">Serine/threonine-protein kinase</keyword>
<name>A0ABP6CAG8_9ACTN</name>
<dbReference type="PANTHER" id="PTHR35526">
    <property type="entry name" value="ANTI-SIGMA-F FACTOR RSBW-RELATED"/>
    <property type="match status" value="1"/>
</dbReference>
<keyword evidence="1" id="KW-0808">Transferase</keyword>
<dbReference type="SUPFAM" id="SSF55874">
    <property type="entry name" value="ATPase domain of HSP90 chaperone/DNA topoisomerase II/histidine kinase"/>
    <property type="match status" value="1"/>
</dbReference>
<dbReference type="Proteomes" id="UP001501509">
    <property type="component" value="Unassembled WGS sequence"/>
</dbReference>
<dbReference type="EMBL" id="BAAATD010000007">
    <property type="protein sequence ID" value="GAA2610576.1"/>
    <property type="molecule type" value="Genomic_DNA"/>
</dbReference>
<dbReference type="RefSeq" id="WP_344544802.1">
    <property type="nucleotide sequence ID" value="NZ_BAAATD010000007.1"/>
</dbReference>
<evidence type="ECO:0000256" key="1">
    <source>
        <dbReference type="ARBA" id="ARBA00022527"/>
    </source>
</evidence>
<gene>
    <name evidence="4" type="ORF">GCM10010411_51220</name>
</gene>
<evidence type="ECO:0000313" key="4">
    <source>
        <dbReference type="EMBL" id="GAA2610576.1"/>
    </source>
</evidence>
<reference evidence="5" key="1">
    <citation type="journal article" date="2019" name="Int. J. Syst. Evol. Microbiol.">
        <title>The Global Catalogue of Microorganisms (GCM) 10K type strain sequencing project: providing services to taxonomists for standard genome sequencing and annotation.</title>
        <authorList>
            <consortium name="The Broad Institute Genomics Platform"/>
            <consortium name="The Broad Institute Genome Sequencing Center for Infectious Disease"/>
            <person name="Wu L."/>
            <person name="Ma J."/>
        </authorList>
    </citation>
    <scope>NUCLEOTIDE SEQUENCE [LARGE SCALE GENOMIC DNA]</scope>
    <source>
        <strain evidence="5">JCM 6833</strain>
    </source>
</reference>
<feature type="domain" description="Histidine kinase/HSP90-like ATPase" evidence="3">
    <location>
        <begin position="75"/>
        <end position="181"/>
    </location>
</feature>
<keyword evidence="5" id="KW-1185">Reference proteome</keyword>
<organism evidence="4 5">
    <name type="scientific">Actinomadura fulvescens</name>
    <dbReference type="NCBI Taxonomy" id="46160"/>
    <lineage>
        <taxon>Bacteria</taxon>
        <taxon>Bacillati</taxon>
        <taxon>Actinomycetota</taxon>
        <taxon>Actinomycetes</taxon>
        <taxon>Streptosporangiales</taxon>
        <taxon>Thermomonosporaceae</taxon>
        <taxon>Actinomadura</taxon>
    </lineage>
</organism>
<dbReference type="InterPro" id="IPR003594">
    <property type="entry name" value="HATPase_dom"/>
</dbReference>
<evidence type="ECO:0000313" key="5">
    <source>
        <dbReference type="Proteomes" id="UP001501509"/>
    </source>
</evidence>
<evidence type="ECO:0000256" key="2">
    <source>
        <dbReference type="SAM" id="MobiDB-lite"/>
    </source>
</evidence>
<feature type="region of interest" description="Disordered" evidence="2">
    <location>
        <begin position="58"/>
        <end position="77"/>
    </location>
</feature>
<comment type="caution">
    <text evidence="4">The sequence shown here is derived from an EMBL/GenBank/DDBJ whole genome shotgun (WGS) entry which is preliminary data.</text>
</comment>
<dbReference type="InterPro" id="IPR036890">
    <property type="entry name" value="HATPase_C_sf"/>
</dbReference>
<dbReference type="Pfam" id="PF13581">
    <property type="entry name" value="HATPase_c_2"/>
    <property type="match status" value="1"/>
</dbReference>
<dbReference type="PANTHER" id="PTHR35526:SF3">
    <property type="entry name" value="ANTI-SIGMA-F FACTOR RSBW"/>
    <property type="match status" value="1"/>
</dbReference>